<evidence type="ECO:0000256" key="3">
    <source>
        <dbReference type="ARBA" id="ARBA00022677"/>
    </source>
</evidence>
<dbReference type="GO" id="GO:0005811">
    <property type="term" value="C:lipid droplet"/>
    <property type="evidence" value="ECO:0007669"/>
    <property type="project" value="UniProtKB-SubCell"/>
</dbReference>
<comment type="similarity">
    <text evidence="2">Belongs to the AB hydrolase superfamily. LDAH family.</text>
</comment>
<dbReference type="EMBL" id="JAVFKY010000002">
    <property type="protein sequence ID" value="KAK5580225.1"/>
    <property type="molecule type" value="Genomic_DNA"/>
</dbReference>
<dbReference type="GO" id="GO:0019915">
    <property type="term" value="P:lipid storage"/>
    <property type="evidence" value="ECO:0007669"/>
    <property type="project" value="InterPro"/>
</dbReference>
<evidence type="ECO:0000256" key="2">
    <source>
        <dbReference type="ARBA" id="ARBA00008300"/>
    </source>
</evidence>
<dbReference type="SUPFAM" id="SSF53474">
    <property type="entry name" value="alpha/beta-Hydrolases"/>
    <property type="match status" value="1"/>
</dbReference>
<evidence type="ECO:0000256" key="1">
    <source>
        <dbReference type="ARBA" id="ARBA00004502"/>
    </source>
</evidence>
<keyword evidence="4" id="KW-0378">Hydrolase</keyword>
<accession>A0AAN7U2J2</accession>
<dbReference type="InterPro" id="IPR019363">
    <property type="entry name" value="LDAH"/>
</dbReference>
<evidence type="ECO:0008006" key="7">
    <source>
        <dbReference type="Google" id="ProtNLM"/>
    </source>
</evidence>
<dbReference type="PANTHER" id="PTHR13390:SF0">
    <property type="entry name" value="LIPID DROPLET-ASSOCIATED HYDROLASE"/>
    <property type="match status" value="1"/>
</dbReference>
<evidence type="ECO:0000256" key="4">
    <source>
        <dbReference type="ARBA" id="ARBA00022801"/>
    </source>
</evidence>
<comment type="subcellular location">
    <subcellularLocation>
        <location evidence="1">Lipid droplet</location>
    </subcellularLocation>
</comment>
<dbReference type="Pfam" id="PF10230">
    <property type="entry name" value="LIDHydrolase"/>
    <property type="match status" value="1"/>
</dbReference>
<dbReference type="Proteomes" id="UP001344447">
    <property type="component" value="Unassembled WGS sequence"/>
</dbReference>
<evidence type="ECO:0000313" key="6">
    <source>
        <dbReference type="Proteomes" id="UP001344447"/>
    </source>
</evidence>
<evidence type="ECO:0000313" key="5">
    <source>
        <dbReference type="EMBL" id="KAK5580225.1"/>
    </source>
</evidence>
<dbReference type="PANTHER" id="PTHR13390">
    <property type="entry name" value="LIPASE"/>
    <property type="match status" value="1"/>
</dbReference>
<comment type="caution">
    <text evidence="5">The sequence shown here is derived from an EMBL/GenBank/DDBJ whole genome shotgun (WGS) entry which is preliminary data.</text>
</comment>
<reference evidence="5 6" key="1">
    <citation type="submission" date="2023-11" db="EMBL/GenBank/DDBJ databases">
        <title>Dfirmibasis_genome.</title>
        <authorList>
            <person name="Edelbroek B."/>
            <person name="Kjellin J."/>
            <person name="Jerlstrom-Hultqvist J."/>
            <person name="Soderbom F."/>
        </authorList>
    </citation>
    <scope>NUCLEOTIDE SEQUENCE [LARGE SCALE GENOMIC DNA]</scope>
    <source>
        <strain evidence="5 6">TNS-C-14</strain>
    </source>
</reference>
<keyword evidence="3" id="KW-0551">Lipid droplet</keyword>
<sequence>MELFEEVIHLDEPIQGETRSEIIYTKSKTPSNIKIIVVAGNPGIESFYQDFIKVLNLSFNSKYDIYGVGHIGHCGKIENKTFSVEEQIKHKELFLEYLLKNKYGDKDRKDIKFILIGHSVGSYISLKVVSRYSEKFEFISVVNLFPTFKNLYDGLSPFIKMVVMRDSARSGLSTFLHYIPSVVVSNVLKWILPSDESRIAVQSKINYYSALNILYMAFTEVEDIKEIDDECHSVFKSRLNQLLFIYGQTDSYTPKSFYEEMKQLYPTGNIEYSSSHVPHAFVLHYSQEIALRVSEWLSLNILKN</sequence>
<name>A0AAN7U2J2_9MYCE</name>
<dbReference type="AlphaFoldDB" id="A0AAN7U2J2"/>
<dbReference type="InterPro" id="IPR029058">
    <property type="entry name" value="AB_hydrolase_fold"/>
</dbReference>
<proteinExistence type="inferred from homology"/>
<dbReference type="Gene3D" id="3.40.50.1820">
    <property type="entry name" value="alpha/beta hydrolase"/>
    <property type="match status" value="1"/>
</dbReference>
<protein>
    <recommendedName>
        <fullName evidence="7">Lipid droplet-associated serine hydrolase</fullName>
    </recommendedName>
</protein>
<dbReference type="GO" id="GO:0016298">
    <property type="term" value="F:lipase activity"/>
    <property type="evidence" value="ECO:0007669"/>
    <property type="project" value="InterPro"/>
</dbReference>
<organism evidence="5 6">
    <name type="scientific">Dictyostelium firmibasis</name>
    <dbReference type="NCBI Taxonomy" id="79012"/>
    <lineage>
        <taxon>Eukaryota</taxon>
        <taxon>Amoebozoa</taxon>
        <taxon>Evosea</taxon>
        <taxon>Eumycetozoa</taxon>
        <taxon>Dictyostelia</taxon>
        <taxon>Dictyosteliales</taxon>
        <taxon>Dictyosteliaceae</taxon>
        <taxon>Dictyostelium</taxon>
    </lineage>
</organism>
<gene>
    <name evidence="5" type="ORF">RB653_000239</name>
</gene>
<keyword evidence="6" id="KW-1185">Reference proteome</keyword>